<dbReference type="GO" id="GO:0016567">
    <property type="term" value="P:protein ubiquitination"/>
    <property type="evidence" value="ECO:0007669"/>
    <property type="project" value="InterPro"/>
</dbReference>
<dbReference type="Proteomes" id="UP001302676">
    <property type="component" value="Unassembled WGS sequence"/>
</dbReference>
<evidence type="ECO:0000256" key="2">
    <source>
        <dbReference type="ARBA" id="ARBA00012251"/>
    </source>
</evidence>
<dbReference type="EC" id="2.3.2.31" evidence="2"/>
<reference evidence="11" key="1">
    <citation type="journal article" date="2023" name="Mol. Phylogenet. Evol.">
        <title>Genome-scale phylogeny and comparative genomics of the fungal order Sordariales.</title>
        <authorList>
            <person name="Hensen N."/>
            <person name="Bonometti L."/>
            <person name="Westerberg I."/>
            <person name="Brannstrom I.O."/>
            <person name="Guillou S."/>
            <person name="Cros-Aarteil S."/>
            <person name="Calhoun S."/>
            <person name="Haridas S."/>
            <person name="Kuo A."/>
            <person name="Mondo S."/>
            <person name="Pangilinan J."/>
            <person name="Riley R."/>
            <person name="LaButti K."/>
            <person name="Andreopoulos B."/>
            <person name="Lipzen A."/>
            <person name="Chen C."/>
            <person name="Yan M."/>
            <person name="Daum C."/>
            <person name="Ng V."/>
            <person name="Clum A."/>
            <person name="Steindorff A."/>
            <person name="Ohm R.A."/>
            <person name="Martin F."/>
            <person name="Silar P."/>
            <person name="Natvig D.O."/>
            <person name="Lalanne C."/>
            <person name="Gautier V."/>
            <person name="Ament-Velasquez S.L."/>
            <person name="Kruys A."/>
            <person name="Hutchinson M.I."/>
            <person name="Powell A.J."/>
            <person name="Barry K."/>
            <person name="Miller A.N."/>
            <person name="Grigoriev I.V."/>
            <person name="Debuchy R."/>
            <person name="Gladieux P."/>
            <person name="Hiltunen Thoren M."/>
            <person name="Johannesson H."/>
        </authorList>
    </citation>
    <scope>NUCLEOTIDE SEQUENCE</scope>
    <source>
        <strain evidence="11">CBS 141.50</strain>
    </source>
</reference>
<dbReference type="EMBL" id="MU853597">
    <property type="protein sequence ID" value="KAK4142439.1"/>
    <property type="molecule type" value="Genomic_DNA"/>
</dbReference>
<keyword evidence="12" id="KW-1185">Reference proteome</keyword>
<dbReference type="InterPro" id="IPR002867">
    <property type="entry name" value="IBR_dom"/>
</dbReference>
<evidence type="ECO:0000259" key="10">
    <source>
        <dbReference type="PROSITE" id="PS51873"/>
    </source>
</evidence>
<keyword evidence="3" id="KW-0808">Transferase</keyword>
<keyword evidence="6" id="KW-0863">Zinc-finger</keyword>
<organism evidence="11 12">
    <name type="scientific">Dichotomopilus funicola</name>
    <dbReference type="NCBI Taxonomy" id="1934379"/>
    <lineage>
        <taxon>Eukaryota</taxon>
        <taxon>Fungi</taxon>
        <taxon>Dikarya</taxon>
        <taxon>Ascomycota</taxon>
        <taxon>Pezizomycotina</taxon>
        <taxon>Sordariomycetes</taxon>
        <taxon>Sordariomycetidae</taxon>
        <taxon>Sordariales</taxon>
        <taxon>Chaetomiaceae</taxon>
        <taxon>Dichotomopilus</taxon>
    </lineage>
</organism>
<keyword evidence="4" id="KW-0479">Metal-binding</keyword>
<feature type="domain" description="RING-type" evidence="10">
    <location>
        <begin position="196"/>
        <end position="386"/>
    </location>
</feature>
<dbReference type="InterPro" id="IPR017907">
    <property type="entry name" value="Znf_RING_CS"/>
</dbReference>
<evidence type="ECO:0000256" key="7">
    <source>
        <dbReference type="ARBA" id="ARBA00022786"/>
    </source>
</evidence>
<dbReference type="Pfam" id="PF01485">
    <property type="entry name" value="IBR"/>
    <property type="match status" value="2"/>
</dbReference>
<accession>A0AAN6V0H7</accession>
<dbReference type="GO" id="GO:0008270">
    <property type="term" value="F:zinc ion binding"/>
    <property type="evidence" value="ECO:0007669"/>
    <property type="project" value="UniProtKB-KW"/>
</dbReference>
<dbReference type="GeneID" id="87820788"/>
<evidence type="ECO:0000313" key="11">
    <source>
        <dbReference type="EMBL" id="KAK4142439.1"/>
    </source>
</evidence>
<dbReference type="InterPro" id="IPR013083">
    <property type="entry name" value="Znf_RING/FYVE/PHD"/>
</dbReference>
<dbReference type="AlphaFoldDB" id="A0AAN6V0H7"/>
<dbReference type="PROSITE" id="PS51873">
    <property type="entry name" value="TRIAD"/>
    <property type="match status" value="1"/>
</dbReference>
<evidence type="ECO:0000256" key="1">
    <source>
        <dbReference type="ARBA" id="ARBA00001798"/>
    </source>
</evidence>
<comment type="catalytic activity">
    <reaction evidence="1">
        <text>[E2 ubiquitin-conjugating enzyme]-S-ubiquitinyl-L-cysteine + [acceptor protein]-L-lysine = [E2 ubiquitin-conjugating enzyme]-L-cysteine + [acceptor protein]-N(6)-ubiquitinyl-L-lysine.</text>
        <dbReference type="EC" id="2.3.2.31"/>
    </reaction>
</comment>
<dbReference type="RefSeq" id="XP_062635810.1">
    <property type="nucleotide sequence ID" value="XM_062784175.1"/>
</dbReference>
<gene>
    <name evidence="11" type="ORF">C8A04DRAFT_38244</name>
</gene>
<keyword evidence="8" id="KW-0862">Zinc</keyword>
<sequence>MDPLTDLDEATLQVIIKAQLQDLEEMARVNAPKGKGRAGQHDPRDDLSVAINAYRDELAARSQFLADQAMCRSMASAVDADAEQIQALVSEEQRSTRDRRMAFRMGGQPVPEDNRHDHTSAAAGAVDDEVVERLRHLNISGSPSQSPVSFGFLQSHQTGADDDVMNSPESSSWAAQRRPAHRTTTAAPKPIKKMPATRECIACTDRHPINNLTRSPDCGHEYCRDCIQSLFTSALTDESLFPPRCCGQPIPLDSCRTHLTATLAGQFQAKKRELDTPNRTYCHRPTCSTWVPPELIWNQVGNCLQCGRRTCVLCKGAEHVSRDCPDDPATQQVLQLAQEQGWQRCRACQKFVELNTGCNHITCRCGAQFCYVCGLPWKTCGCAQWEERMLFNRANVVVDRNAGGQRLGARQRAEMVEQARALLVENHECDHTSWRSRGGTHRCEECNHTLPNYIYECRQCQLLACRRCRFNRL</sequence>
<keyword evidence="7" id="KW-0833">Ubl conjugation pathway</keyword>
<proteinExistence type="predicted"/>
<dbReference type="CDD" id="cd20335">
    <property type="entry name" value="BRcat_RBR"/>
    <property type="match status" value="1"/>
</dbReference>
<dbReference type="CDD" id="cd22584">
    <property type="entry name" value="Rcat_RBR_unk"/>
    <property type="match status" value="1"/>
</dbReference>
<evidence type="ECO:0000256" key="4">
    <source>
        <dbReference type="ARBA" id="ARBA00022723"/>
    </source>
</evidence>
<name>A0AAN6V0H7_9PEZI</name>
<protein>
    <recommendedName>
        <fullName evidence="2">RBR-type E3 ubiquitin transferase</fullName>
        <ecNumber evidence="2">2.3.2.31</ecNumber>
    </recommendedName>
</protein>
<keyword evidence="5" id="KW-0677">Repeat</keyword>
<evidence type="ECO:0000313" key="12">
    <source>
        <dbReference type="Proteomes" id="UP001302676"/>
    </source>
</evidence>
<dbReference type="GO" id="GO:0061630">
    <property type="term" value="F:ubiquitin protein ligase activity"/>
    <property type="evidence" value="ECO:0007669"/>
    <property type="project" value="UniProtKB-EC"/>
</dbReference>
<dbReference type="InterPro" id="IPR044066">
    <property type="entry name" value="TRIAD_supradom"/>
</dbReference>
<dbReference type="SUPFAM" id="SSF57850">
    <property type="entry name" value="RING/U-box"/>
    <property type="match status" value="2"/>
</dbReference>
<evidence type="ECO:0000256" key="9">
    <source>
        <dbReference type="SAM" id="MobiDB-lite"/>
    </source>
</evidence>
<dbReference type="Gene3D" id="3.30.40.10">
    <property type="entry name" value="Zinc/RING finger domain, C3HC4 (zinc finger)"/>
    <property type="match status" value="1"/>
</dbReference>
<reference evidence="11" key="2">
    <citation type="submission" date="2023-05" db="EMBL/GenBank/DDBJ databases">
        <authorList>
            <consortium name="Lawrence Berkeley National Laboratory"/>
            <person name="Steindorff A."/>
            <person name="Hensen N."/>
            <person name="Bonometti L."/>
            <person name="Westerberg I."/>
            <person name="Brannstrom I.O."/>
            <person name="Guillou S."/>
            <person name="Cros-Aarteil S."/>
            <person name="Calhoun S."/>
            <person name="Haridas S."/>
            <person name="Kuo A."/>
            <person name="Mondo S."/>
            <person name="Pangilinan J."/>
            <person name="Riley R."/>
            <person name="Labutti K."/>
            <person name="Andreopoulos B."/>
            <person name="Lipzen A."/>
            <person name="Chen C."/>
            <person name="Yanf M."/>
            <person name="Daum C."/>
            <person name="Ng V."/>
            <person name="Clum A."/>
            <person name="Ohm R."/>
            <person name="Martin F."/>
            <person name="Silar P."/>
            <person name="Natvig D."/>
            <person name="Lalanne C."/>
            <person name="Gautier V."/>
            <person name="Ament-Velasquez S.L."/>
            <person name="Kruys A."/>
            <person name="Hutchinson M.I."/>
            <person name="Powell A.J."/>
            <person name="Barry K."/>
            <person name="Miller A.N."/>
            <person name="Grigoriev I.V."/>
            <person name="Debuchy R."/>
            <person name="Gladieux P."/>
            <person name="Thoren M.H."/>
            <person name="Johannesson H."/>
        </authorList>
    </citation>
    <scope>NUCLEOTIDE SEQUENCE</scope>
    <source>
        <strain evidence="11">CBS 141.50</strain>
    </source>
</reference>
<dbReference type="PROSITE" id="PS00518">
    <property type="entry name" value="ZF_RING_1"/>
    <property type="match status" value="1"/>
</dbReference>
<dbReference type="Gene3D" id="1.20.120.1750">
    <property type="match status" value="1"/>
</dbReference>
<evidence type="ECO:0000256" key="3">
    <source>
        <dbReference type="ARBA" id="ARBA00022679"/>
    </source>
</evidence>
<evidence type="ECO:0000256" key="5">
    <source>
        <dbReference type="ARBA" id="ARBA00022737"/>
    </source>
</evidence>
<dbReference type="InterPro" id="IPR031127">
    <property type="entry name" value="E3_UB_ligase_RBR"/>
</dbReference>
<comment type="caution">
    <text evidence="11">The sequence shown here is derived from an EMBL/GenBank/DDBJ whole genome shotgun (WGS) entry which is preliminary data.</text>
</comment>
<evidence type="ECO:0000256" key="6">
    <source>
        <dbReference type="ARBA" id="ARBA00022771"/>
    </source>
</evidence>
<evidence type="ECO:0000256" key="8">
    <source>
        <dbReference type="ARBA" id="ARBA00022833"/>
    </source>
</evidence>
<feature type="region of interest" description="Disordered" evidence="9">
    <location>
        <begin position="158"/>
        <end position="185"/>
    </location>
</feature>
<dbReference type="PANTHER" id="PTHR11685">
    <property type="entry name" value="RBR FAMILY RING FINGER AND IBR DOMAIN-CONTAINING"/>
    <property type="match status" value="1"/>
</dbReference>